<gene>
    <name evidence="2" type="ORF">Bca52824_033419</name>
</gene>
<dbReference type="AlphaFoldDB" id="A0A8X7SEG1"/>
<organism evidence="2 3">
    <name type="scientific">Brassica carinata</name>
    <name type="common">Ethiopian mustard</name>
    <name type="synonym">Abyssinian cabbage</name>
    <dbReference type="NCBI Taxonomy" id="52824"/>
    <lineage>
        <taxon>Eukaryota</taxon>
        <taxon>Viridiplantae</taxon>
        <taxon>Streptophyta</taxon>
        <taxon>Embryophyta</taxon>
        <taxon>Tracheophyta</taxon>
        <taxon>Spermatophyta</taxon>
        <taxon>Magnoliopsida</taxon>
        <taxon>eudicotyledons</taxon>
        <taxon>Gunneridae</taxon>
        <taxon>Pentapetalae</taxon>
        <taxon>rosids</taxon>
        <taxon>malvids</taxon>
        <taxon>Brassicales</taxon>
        <taxon>Brassicaceae</taxon>
        <taxon>Brassiceae</taxon>
        <taxon>Brassica</taxon>
    </lineage>
</organism>
<evidence type="ECO:0000256" key="1">
    <source>
        <dbReference type="SAM" id="MobiDB-lite"/>
    </source>
</evidence>
<keyword evidence="3" id="KW-1185">Reference proteome</keyword>
<feature type="region of interest" description="Disordered" evidence="1">
    <location>
        <begin position="1"/>
        <end position="55"/>
    </location>
</feature>
<accession>A0A8X7SEG1</accession>
<reference evidence="2 3" key="1">
    <citation type="submission" date="2020-02" db="EMBL/GenBank/DDBJ databases">
        <authorList>
            <person name="Ma Q."/>
            <person name="Huang Y."/>
            <person name="Song X."/>
            <person name="Pei D."/>
        </authorList>
    </citation>
    <scope>NUCLEOTIDE SEQUENCE [LARGE SCALE GENOMIC DNA]</scope>
    <source>
        <strain evidence="2">Sxm20200214</strain>
        <tissue evidence="2">Leaf</tissue>
    </source>
</reference>
<comment type="caution">
    <text evidence="2">The sequence shown here is derived from an EMBL/GenBank/DDBJ whole genome shotgun (WGS) entry which is preliminary data.</text>
</comment>
<sequence>MQQVQNSIREETREEGEITIAGEGHMTPPSQGFQDQLSKTQADGPEVVSDPIDAEEGLQKLQGLVESESALADEDVMEWDEIKATCREHGFDVDAADNLPELSEEEASLVQEIDTDVQGTEELLENEEEKGQIAGEETKKPATKKRLFKPTVSSAASNKMRIANVLASPRKRAPTRQGSRNGENRNQAEGKMASNLTSGHQKP</sequence>
<evidence type="ECO:0000313" key="2">
    <source>
        <dbReference type="EMBL" id="KAG2304768.1"/>
    </source>
</evidence>
<dbReference type="Proteomes" id="UP000886595">
    <property type="component" value="Unassembled WGS sequence"/>
</dbReference>
<name>A0A8X7SEG1_BRACI</name>
<feature type="compositionally biased region" description="Polar residues" evidence="1">
    <location>
        <begin position="28"/>
        <end position="41"/>
    </location>
</feature>
<evidence type="ECO:0000313" key="3">
    <source>
        <dbReference type="Proteomes" id="UP000886595"/>
    </source>
</evidence>
<proteinExistence type="predicted"/>
<feature type="compositionally biased region" description="Polar residues" evidence="1">
    <location>
        <begin position="194"/>
        <end position="203"/>
    </location>
</feature>
<dbReference type="OrthoDB" id="1123069at2759"/>
<feature type="region of interest" description="Disordered" evidence="1">
    <location>
        <begin position="125"/>
        <end position="203"/>
    </location>
</feature>
<protein>
    <submittedName>
        <fullName evidence="2">Uncharacterized protein</fullName>
    </submittedName>
</protein>
<dbReference type="EMBL" id="JAAMPC010000007">
    <property type="protein sequence ID" value="KAG2304768.1"/>
    <property type="molecule type" value="Genomic_DNA"/>
</dbReference>